<sequence>MAVGPGTDSPAGGSGVGCRVVAAVLGLRTPAPSCLSFVETSFPSRPQPRSRAELVACLGIEGCVLRGNLCSGPCSGSLEADDEEGDSPVDRRTLLRNEVLSKSRVAWECSPNWVSRTLSTRLFRRACSGSCVFGMLAKFIYPTRLETRTEEFNVHASRWVISPRGGRNLSGGNRLRVNRPPTTICCERFECEHARWDPKDGELCLSKARPEENLVEALSDTDVQIVRRTWV</sequence>
<dbReference type="AlphaFoldDB" id="A0A388LVJ5"/>
<reference evidence="1 2" key="1">
    <citation type="journal article" date="2018" name="Cell">
        <title>The Chara Genome: Secondary Complexity and Implications for Plant Terrestrialization.</title>
        <authorList>
            <person name="Nishiyama T."/>
            <person name="Sakayama H."/>
            <person name="Vries J.D."/>
            <person name="Buschmann H."/>
            <person name="Saint-Marcoux D."/>
            <person name="Ullrich K.K."/>
            <person name="Haas F.B."/>
            <person name="Vanderstraeten L."/>
            <person name="Becker D."/>
            <person name="Lang D."/>
            <person name="Vosolsobe S."/>
            <person name="Rombauts S."/>
            <person name="Wilhelmsson P.K.I."/>
            <person name="Janitza P."/>
            <person name="Kern R."/>
            <person name="Heyl A."/>
            <person name="Rumpler F."/>
            <person name="Villalobos L.I.A.C."/>
            <person name="Clay J.M."/>
            <person name="Skokan R."/>
            <person name="Toyoda A."/>
            <person name="Suzuki Y."/>
            <person name="Kagoshima H."/>
            <person name="Schijlen E."/>
            <person name="Tajeshwar N."/>
            <person name="Catarino B."/>
            <person name="Hetherington A.J."/>
            <person name="Saltykova A."/>
            <person name="Bonnot C."/>
            <person name="Breuninger H."/>
            <person name="Symeonidi A."/>
            <person name="Radhakrishnan G.V."/>
            <person name="Van Nieuwerburgh F."/>
            <person name="Deforce D."/>
            <person name="Chang C."/>
            <person name="Karol K.G."/>
            <person name="Hedrich R."/>
            <person name="Ulvskov P."/>
            <person name="Glockner G."/>
            <person name="Delwiche C.F."/>
            <person name="Petrasek J."/>
            <person name="Van de Peer Y."/>
            <person name="Friml J."/>
            <person name="Beilby M."/>
            <person name="Dolan L."/>
            <person name="Kohara Y."/>
            <person name="Sugano S."/>
            <person name="Fujiyama A."/>
            <person name="Delaux P.-M."/>
            <person name="Quint M."/>
            <person name="TheiBen G."/>
            <person name="Hagemann M."/>
            <person name="Harholt J."/>
            <person name="Dunand C."/>
            <person name="Zachgo S."/>
            <person name="Langdale J."/>
            <person name="Maumus F."/>
            <person name="Straeten D.V.D."/>
            <person name="Gould S.B."/>
            <person name="Rensing S.A."/>
        </authorList>
    </citation>
    <scope>NUCLEOTIDE SEQUENCE [LARGE SCALE GENOMIC DNA]</scope>
    <source>
        <strain evidence="1 2">S276</strain>
    </source>
</reference>
<dbReference type="Gramene" id="GBG86338">
    <property type="protein sequence ID" value="GBG86338"/>
    <property type="gene ID" value="CBR_g41333"/>
</dbReference>
<name>A0A388LVJ5_CHABU</name>
<proteinExistence type="predicted"/>
<gene>
    <name evidence="1" type="ORF">CBR_g41333</name>
</gene>
<comment type="caution">
    <text evidence="1">The sequence shown here is derived from an EMBL/GenBank/DDBJ whole genome shotgun (WGS) entry which is preliminary data.</text>
</comment>
<accession>A0A388LVJ5</accession>
<evidence type="ECO:0000313" key="2">
    <source>
        <dbReference type="Proteomes" id="UP000265515"/>
    </source>
</evidence>
<protein>
    <submittedName>
        <fullName evidence="1">Uncharacterized protein</fullName>
    </submittedName>
</protein>
<keyword evidence="2" id="KW-1185">Reference proteome</keyword>
<evidence type="ECO:0000313" key="1">
    <source>
        <dbReference type="EMBL" id="GBG86338.1"/>
    </source>
</evidence>
<dbReference type="Proteomes" id="UP000265515">
    <property type="component" value="Unassembled WGS sequence"/>
</dbReference>
<organism evidence="1 2">
    <name type="scientific">Chara braunii</name>
    <name type="common">Braun's stonewort</name>
    <dbReference type="NCBI Taxonomy" id="69332"/>
    <lineage>
        <taxon>Eukaryota</taxon>
        <taxon>Viridiplantae</taxon>
        <taxon>Streptophyta</taxon>
        <taxon>Charophyceae</taxon>
        <taxon>Charales</taxon>
        <taxon>Characeae</taxon>
        <taxon>Chara</taxon>
    </lineage>
</organism>
<dbReference type="EMBL" id="BFEA01000559">
    <property type="protein sequence ID" value="GBG86338.1"/>
    <property type="molecule type" value="Genomic_DNA"/>
</dbReference>